<organism evidence="8 9">
    <name type="scientific">Stappia taiwanensis</name>
    <dbReference type="NCBI Taxonomy" id="992267"/>
    <lineage>
        <taxon>Bacteria</taxon>
        <taxon>Pseudomonadati</taxon>
        <taxon>Pseudomonadota</taxon>
        <taxon>Alphaproteobacteria</taxon>
        <taxon>Hyphomicrobiales</taxon>
        <taxon>Stappiaceae</taxon>
        <taxon>Stappia</taxon>
    </lineage>
</organism>
<dbReference type="SMART" id="SM00849">
    <property type="entry name" value="Lactamase_B"/>
    <property type="match status" value="1"/>
</dbReference>
<dbReference type="RefSeq" id="WP_181760663.1">
    <property type="nucleotide sequence ID" value="NZ_BMCR01000010.1"/>
</dbReference>
<sequence length="262" mass="29063">MTYDLFALRYGRQPDLPIEETGVFPQVRTSEEECQPFSYYFWLARSASSCVLVDCGFSPEQGHARGKETILPVTGLLDEIGVSPDQIDDIVLSHLHYDHVGNLNLFPRAQLHVHAREWAWATGLAMADAAASRYYDRNDMTVLLDRLFSGKLRLIKQDQLEFKGLGLTRVGGHSPGQMIIEVPTLTGPVVLASDASHLDRNWQQRNPFPIIHEQPASLDACALLARKAEDGARIVAGHEPSVLQKHQPAGRSGNVVALHRPT</sequence>
<comment type="cofactor">
    <cofactor evidence="1">
        <name>Zn(2+)</name>
        <dbReference type="ChEBI" id="CHEBI:29105"/>
    </cofactor>
</comment>
<evidence type="ECO:0000256" key="2">
    <source>
        <dbReference type="ARBA" id="ARBA00007749"/>
    </source>
</evidence>
<gene>
    <name evidence="8" type="ORF">H1W37_12400</name>
</gene>
<dbReference type="InterPro" id="IPR036866">
    <property type="entry name" value="RibonucZ/Hydroxyglut_hydro"/>
</dbReference>
<dbReference type="PANTHER" id="PTHR42978:SF7">
    <property type="entry name" value="METALLO-HYDROLASE RV2300C-RELATED"/>
    <property type="match status" value="1"/>
</dbReference>
<evidence type="ECO:0000313" key="8">
    <source>
        <dbReference type="EMBL" id="MBA4612460.1"/>
    </source>
</evidence>
<feature type="region of interest" description="Disordered" evidence="6">
    <location>
        <begin position="243"/>
        <end position="262"/>
    </location>
</feature>
<evidence type="ECO:0000256" key="1">
    <source>
        <dbReference type="ARBA" id="ARBA00001947"/>
    </source>
</evidence>
<keyword evidence="4" id="KW-0378">Hydrolase</keyword>
<keyword evidence="3" id="KW-0479">Metal-binding</keyword>
<protein>
    <submittedName>
        <fullName evidence="8">N-acyl homoserine lactonase family protein</fullName>
    </submittedName>
</protein>
<dbReference type="SUPFAM" id="SSF56281">
    <property type="entry name" value="Metallo-hydrolase/oxidoreductase"/>
    <property type="match status" value="1"/>
</dbReference>
<dbReference type="EMBL" id="JACEON010000011">
    <property type="protein sequence ID" value="MBA4612460.1"/>
    <property type="molecule type" value="Genomic_DNA"/>
</dbReference>
<keyword evidence="9" id="KW-1185">Reference proteome</keyword>
<dbReference type="AlphaFoldDB" id="A0A838Y0G3"/>
<dbReference type="Pfam" id="PF00753">
    <property type="entry name" value="Lactamase_B"/>
    <property type="match status" value="1"/>
</dbReference>
<reference evidence="8 9" key="2">
    <citation type="submission" date="2020-08" db="EMBL/GenBank/DDBJ databases">
        <title>Stappia taiwanensis sp. nov., isolated from a coastal thermal spring.</title>
        <authorList>
            <person name="Kampfer P."/>
        </authorList>
    </citation>
    <scope>NUCLEOTIDE SEQUENCE [LARGE SCALE GENOMIC DNA]</scope>
    <source>
        <strain evidence="8 9">DSM 23284</strain>
    </source>
</reference>
<comment type="similarity">
    <text evidence="2">Belongs to the metallo-beta-lactamase superfamily.</text>
</comment>
<accession>A0A838Y0G3</accession>
<dbReference type="Gene3D" id="3.60.15.10">
    <property type="entry name" value="Ribonuclease Z/Hydroxyacylglutathione hydrolase-like"/>
    <property type="match status" value="1"/>
</dbReference>
<dbReference type="InterPro" id="IPR001279">
    <property type="entry name" value="Metallo-B-lactamas"/>
</dbReference>
<proteinExistence type="inferred from homology"/>
<evidence type="ECO:0000256" key="4">
    <source>
        <dbReference type="ARBA" id="ARBA00022801"/>
    </source>
</evidence>
<comment type="caution">
    <text evidence="8">The sequence shown here is derived from an EMBL/GenBank/DDBJ whole genome shotgun (WGS) entry which is preliminary data.</text>
</comment>
<dbReference type="InterPro" id="IPR051013">
    <property type="entry name" value="MBL_superfamily_lactonases"/>
</dbReference>
<reference evidence="8 9" key="1">
    <citation type="submission" date="2020-07" db="EMBL/GenBank/DDBJ databases">
        <authorList>
            <person name="Li M."/>
        </authorList>
    </citation>
    <scope>NUCLEOTIDE SEQUENCE [LARGE SCALE GENOMIC DNA]</scope>
    <source>
        <strain evidence="8 9">DSM 23284</strain>
    </source>
</reference>
<evidence type="ECO:0000256" key="5">
    <source>
        <dbReference type="ARBA" id="ARBA00022833"/>
    </source>
</evidence>
<dbReference type="PANTHER" id="PTHR42978">
    <property type="entry name" value="QUORUM-QUENCHING LACTONASE YTNP-RELATED-RELATED"/>
    <property type="match status" value="1"/>
</dbReference>
<feature type="domain" description="Metallo-beta-lactamase" evidence="7">
    <location>
        <begin position="38"/>
        <end position="238"/>
    </location>
</feature>
<keyword evidence="5" id="KW-0862">Zinc</keyword>
<evidence type="ECO:0000256" key="6">
    <source>
        <dbReference type="SAM" id="MobiDB-lite"/>
    </source>
</evidence>
<dbReference type="GO" id="GO:0046872">
    <property type="term" value="F:metal ion binding"/>
    <property type="evidence" value="ECO:0007669"/>
    <property type="project" value="UniProtKB-KW"/>
</dbReference>
<dbReference type="GO" id="GO:0016787">
    <property type="term" value="F:hydrolase activity"/>
    <property type="evidence" value="ECO:0007669"/>
    <property type="project" value="UniProtKB-KW"/>
</dbReference>
<evidence type="ECO:0000256" key="3">
    <source>
        <dbReference type="ARBA" id="ARBA00022723"/>
    </source>
</evidence>
<dbReference type="Proteomes" id="UP000559404">
    <property type="component" value="Unassembled WGS sequence"/>
</dbReference>
<evidence type="ECO:0000313" key="9">
    <source>
        <dbReference type="Proteomes" id="UP000559404"/>
    </source>
</evidence>
<name>A0A838Y0G3_9HYPH</name>
<dbReference type="CDD" id="cd07729">
    <property type="entry name" value="AHL_lactonase_MBL-fold"/>
    <property type="match status" value="1"/>
</dbReference>
<evidence type="ECO:0000259" key="7">
    <source>
        <dbReference type="SMART" id="SM00849"/>
    </source>
</evidence>